<dbReference type="eggNOG" id="KOG4186">
    <property type="taxonomic scope" value="Eukaryota"/>
</dbReference>
<dbReference type="RefSeq" id="XP_001384408.2">
    <property type="nucleotide sequence ID" value="XM_001384371.1"/>
</dbReference>
<evidence type="ECO:0000256" key="3">
    <source>
        <dbReference type="ARBA" id="ARBA00023140"/>
    </source>
</evidence>
<proteinExistence type="predicted"/>
<gene>
    <name evidence="5" type="ORF">PICST_59339</name>
</gene>
<dbReference type="KEGG" id="pic:PICST_59339"/>
<sequence length="226" mass="25793">MVADTLIYHPTLTKLVTFWDSTPKREKSFRLLAYLSRFLAYYAYRKGYSAETISLFKDLKSHFTFIRKGLRFFKPINHLQTAAKTYDNKLLDPVLQATTVIRNLGYAGYLTLDTVVWFKLLGLIDKKNYPNVGKWASRFWFIGLVAGIVNSLHIIKSLSNEKISAENQAAREKKLYTAKRKLVWDLLDAFICLNTLDVLHFTEGDIGLAGIITSVMGLKDLWAATA</sequence>
<dbReference type="GO" id="GO:0001579">
    <property type="term" value="P:medium-chain fatty acid transport"/>
    <property type="evidence" value="ECO:0007669"/>
    <property type="project" value="EnsemblFungi"/>
</dbReference>
<evidence type="ECO:0000256" key="2">
    <source>
        <dbReference type="ARBA" id="ARBA00023136"/>
    </source>
</evidence>
<organism evidence="5 6">
    <name type="scientific">Scheffersomyces stipitis (strain ATCC 58785 / CBS 6054 / NBRC 10063 / NRRL Y-11545)</name>
    <name type="common">Yeast</name>
    <name type="synonym">Pichia stipitis</name>
    <dbReference type="NCBI Taxonomy" id="322104"/>
    <lineage>
        <taxon>Eukaryota</taxon>
        <taxon>Fungi</taxon>
        <taxon>Dikarya</taxon>
        <taxon>Ascomycota</taxon>
        <taxon>Saccharomycotina</taxon>
        <taxon>Pichiomycetes</taxon>
        <taxon>Debaryomycetaceae</taxon>
        <taxon>Scheffersomyces</taxon>
    </lineage>
</organism>
<dbReference type="EMBL" id="CP000498">
    <property type="protein sequence ID" value="ABN66379.2"/>
    <property type="molecule type" value="Genomic_DNA"/>
</dbReference>
<dbReference type="FunCoup" id="A3LTB9">
    <property type="interactions" value="273"/>
</dbReference>
<dbReference type="GO" id="GO:0016559">
    <property type="term" value="P:peroxisome fission"/>
    <property type="evidence" value="ECO:0007669"/>
    <property type="project" value="EnsemblFungi"/>
</dbReference>
<dbReference type="GO" id="GO:0005783">
    <property type="term" value="C:endoplasmic reticulum"/>
    <property type="evidence" value="ECO:0007669"/>
    <property type="project" value="EnsemblFungi"/>
</dbReference>
<dbReference type="GO" id="GO:0005778">
    <property type="term" value="C:peroxisomal membrane"/>
    <property type="evidence" value="ECO:0007669"/>
    <property type="project" value="UniProtKB-SubCell"/>
</dbReference>
<keyword evidence="2" id="KW-0472">Membrane</keyword>
<dbReference type="GO" id="GO:1990429">
    <property type="term" value="C:peroxisomal importomer complex"/>
    <property type="evidence" value="ECO:0007669"/>
    <property type="project" value="EnsemblFungi"/>
</dbReference>
<dbReference type="STRING" id="322104.A3LTB9"/>
<keyword evidence="3" id="KW-0576">Peroxisome</keyword>
<dbReference type="Proteomes" id="UP000002258">
    <property type="component" value="Chromosome 4"/>
</dbReference>
<dbReference type="OMA" id="AYHPTVA"/>
<dbReference type="PANTHER" id="PTHR12652:SF50">
    <property type="entry name" value="PEROXIN 11"/>
    <property type="match status" value="1"/>
</dbReference>
<dbReference type="PANTHER" id="PTHR12652">
    <property type="entry name" value="PEROXISOMAL BIOGENESIS FACTOR 11"/>
    <property type="match status" value="1"/>
</dbReference>
<dbReference type="GO" id="GO:0044375">
    <property type="term" value="P:regulation of peroxisome size"/>
    <property type="evidence" value="ECO:0007669"/>
    <property type="project" value="EnsemblFungi"/>
</dbReference>
<keyword evidence="1" id="KW-0962">Peroxisome biogenesis</keyword>
<evidence type="ECO:0000256" key="4">
    <source>
        <dbReference type="ARBA" id="ARBA00046271"/>
    </source>
</evidence>
<comment type="subcellular location">
    <subcellularLocation>
        <location evidence="4">Peroxisome membrane</location>
    </subcellularLocation>
</comment>
<evidence type="ECO:0000313" key="5">
    <source>
        <dbReference type="EMBL" id="ABN66379.2"/>
    </source>
</evidence>
<dbReference type="AlphaFoldDB" id="A3LTB9"/>
<dbReference type="GeneID" id="4838423"/>
<protein>
    <recommendedName>
        <fullName evidence="7">Peroxisomal biogenesis factor 11</fullName>
    </recommendedName>
</protein>
<reference evidence="5 6" key="1">
    <citation type="journal article" date="2007" name="Nat. Biotechnol.">
        <title>Genome sequence of the lignocellulose-bioconverting and xylose-fermenting yeast Pichia stipitis.</title>
        <authorList>
            <person name="Jeffries T.W."/>
            <person name="Grigoriev I.V."/>
            <person name="Grimwood J."/>
            <person name="Laplaza J.M."/>
            <person name="Aerts A."/>
            <person name="Salamov A."/>
            <person name="Schmutz J."/>
            <person name="Lindquist E."/>
            <person name="Dehal P."/>
            <person name="Shapiro H."/>
            <person name="Jin Y.S."/>
            <person name="Passoth V."/>
            <person name="Richardson P.M."/>
        </authorList>
    </citation>
    <scope>NUCLEOTIDE SEQUENCE [LARGE SCALE GENOMIC DNA]</scope>
    <source>
        <strain evidence="6">ATCC 58785 / CBS 6054 / NBRC 10063 / NRRL Y-11545</strain>
    </source>
</reference>
<dbReference type="InParanoid" id="A3LTB9"/>
<evidence type="ECO:0008006" key="7">
    <source>
        <dbReference type="Google" id="ProtNLM"/>
    </source>
</evidence>
<evidence type="ECO:0000313" key="6">
    <source>
        <dbReference type="Proteomes" id="UP000002258"/>
    </source>
</evidence>
<name>A3LTB9_PICST</name>
<evidence type="ECO:0000256" key="1">
    <source>
        <dbReference type="ARBA" id="ARBA00022593"/>
    </source>
</evidence>
<dbReference type="OrthoDB" id="411017at2759"/>
<keyword evidence="6" id="KW-1185">Reference proteome</keyword>
<accession>A3LTB9</accession>
<dbReference type="HOGENOM" id="CLU_049216_0_1_1"/>
<dbReference type="InterPro" id="IPR008733">
    <property type="entry name" value="PEX11"/>
</dbReference>
<dbReference type="Pfam" id="PF05648">
    <property type="entry name" value="PEX11"/>
    <property type="match status" value="1"/>
</dbReference>